<dbReference type="InterPro" id="IPR029052">
    <property type="entry name" value="Metallo-depent_PP-like"/>
</dbReference>
<sequence>MKILHTSDWHLGRRPAGGIGLYSNERYEDYFKSAEYIVNEAVKNKVDVVIISGDLFDKSDISPETLYKAERLLNILKENKIKVLAIEGNHDQVSTYKESWIWYLEKKELAIFPKCFVENERFKFIPVEIDGIKFFGISYQSNLNEKALQDLSQSLDKGKNIVIVHTAIVNDLSDTLLPGCVTKEVIDAFSNKVLYIAAGHFHSFYKYPSTNPYFFIPGAPEYWDLNEKGQKGYIIFDTDSREYTFYPSKKRKLSTHRISIDNYKDFVANLDVEKGEIINLEINSSSGRYPNVGWIEGELLSRGALKVNVKVIFEGQVFNSKQLKNLSKEEIEKQIIKSWENIFSKNADNTSKLISTLKKTEKEEDLIDIFDEFLNKLLEGGKDDN</sequence>
<dbReference type="PANTHER" id="PTHR30337">
    <property type="entry name" value="COMPONENT OF ATP-DEPENDENT DSDNA EXONUCLEASE"/>
    <property type="match status" value="1"/>
</dbReference>
<dbReference type="InterPro" id="IPR041796">
    <property type="entry name" value="Mre11_N"/>
</dbReference>
<dbReference type="PANTHER" id="PTHR30337:SF0">
    <property type="entry name" value="NUCLEASE SBCCD SUBUNIT D"/>
    <property type="match status" value="1"/>
</dbReference>
<dbReference type="InterPro" id="IPR004843">
    <property type="entry name" value="Calcineurin-like_PHP"/>
</dbReference>
<keyword evidence="3 5" id="KW-0269">Exonuclease</keyword>
<organism evidence="5 6">
    <name type="scientific">Thermosipho japonicus</name>
    <dbReference type="NCBI Taxonomy" id="90323"/>
    <lineage>
        <taxon>Bacteria</taxon>
        <taxon>Thermotogati</taxon>
        <taxon>Thermotogota</taxon>
        <taxon>Thermotogae</taxon>
        <taxon>Thermotogales</taxon>
        <taxon>Fervidobacteriaceae</taxon>
        <taxon>Thermosipho</taxon>
    </lineage>
</organism>
<dbReference type="CDD" id="cd00840">
    <property type="entry name" value="MPP_Mre11_N"/>
    <property type="match status" value="1"/>
</dbReference>
<dbReference type="RefSeq" id="WP_184619513.1">
    <property type="nucleotide sequence ID" value="NZ_JACHEX010000003.1"/>
</dbReference>
<dbReference type="InterPro" id="IPR050535">
    <property type="entry name" value="DNA_Repair-Maintenance_Comp"/>
</dbReference>
<keyword evidence="6" id="KW-1185">Reference proteome</keyword>
<gene>
    <name evidence="5" type="ORF">HNP65_001335</name>
</gene>
<dbReference type="SUPFAM" id="SSF56300">
    <property type="entry name" value="Metallo-dependent phosphatases"/>
    <property type="match status" value="1"/>
</dbReference>
<feature type="domain" description="Calcineurin-like phosphoesterase" evidence="4">
    <location>
        <begin position="1"/>
        <end position="203"/>
    </location>
</feature>
<dbReference type="Proteomes" id="UP000555828">
    <property type="component" value="Unassembled WGS sequence"/>
</dbReference>
<dbReference type="AlphaFoldDB" id="A0A841GSB5"/>
<evidence type="ECO:0000256" key="1">
    <source>
        <dbReference type="ARBA" id="ARBA00022722"/>
    </source>
</evidence>
<dbReference type="GO" id="GO:0004527">
    <property type="term" value="F:exonuclease activity"/>
    <property type="evidence" value="ECO:0007669"/>
    <property type="project" value="UniProtKB-KW"/>
</dbReference>
<name>A0A841GSB5_9BACT</name>
<dbReference type="EMBL" id="JACHEX010000003">
    <property type="protein sequence ID" value="MBB6062883.1"/>
    <property type="molecule type" value="Genomic_DNA"/>
</dbReference>
<evidence type="ECO:0000313" key="5">
    <source>
        <dbReference type="EMBL" id="MBB6062883.1"/>
    </source>
</evidence>
<dbReference type="Gene3D" id="3.60.21.10">
    <property type="match status" value="1"/>
</dbReference>
<comment type="caution">
    <text evidence="5">The sequence shown here is derived from an EMBL/GenBank/DDBJ whole genome shotgun (WGS) entry which is preliminary data.</text>
</comment>
<proteinExistence type="predicted"/>
<evidence type="ECO:0000313" key="6">
    <source>
        <dbReference type="Proteomes" id="UP000555828"/>
    </source>
</evidence>
<keyword evidence="1" id="KW-0540">Nuclease</keyword>
<accession>A0A841GSB5</accession>
<evidence type="ECO:0000256" key="3">
    <source>
        <dbReference type="ARBA" id="ARBA00022839"/>
    </source>
</evidence>
<evidence type="ECO:0000259" key="4">
    <source>
        <dbReference type="Pfam" id="PF00149"/>
    </source>
</evidence>
<dbReference type="Pfam" id="PF00149">
    <property type="entry name" value="Metallophos"/>
    <property type="match status" value="1"/>
</dbReference>
<reference evidence="5 6" key="1">
    <citation type="submission" date="2020-08" db="EMBL/GenBank/DDBJ databases">
        <title>Genomic Encyclopedia of Type Strains, Phase IV (KMG-IV): sequencing the most valuable type-strain genomes for metagenomic binning, comparative biology and taxonomic classification.</title>
        <authorList>
            <person name="Goeker M."/>
        </authorList>
    </citation>
    <scope>NUCLEOTIDE SEQUENCE [LARGE SCALE GENOMIC DNA]</scope>
    <source>
        <strain evidence="5 6">DSM 13481</strain>
    </source>
</reference>
<evidence type="ECO:0000256" key="2">
    <source>
        <dbReference type="ARBA" id="ARBA00022801"/>
    </source>
</evidence>
<keyword evidence="2" id="KW-0378">Hydrolase</keyword>
<protein>
    <submittedName>
        <fullName evidence="5">DNA repair exonuclease SbcCD nuclease subunit</fullName>
    </submittedName>
</protein>